<feature type="binding site" evidence="7">
    <location>
        <begin position="12"/>
        <end position="14"/>
    </location>
    <ligand>
        <name>FMN</name>
        <dbReference type="ChEBI" id="CHEBI:58210"/>
    </ligand>
</feature>
<dbReference type="InterPro" id="IPR004507">
    <property type="entry name" value="UbiX-like"/>
</dbReference>
<dbReference type="AlphaFoldDB" id="A0A090RY48"/>
<feature type="binding site" evidence="7">
    <location>
        <position position="38"/>
    </location>
    <ligand>
        <name>FMN</name>
        <dbReference type="ChEBI" id="CHEBI:58210"/>
    </ligand>
</feature>
<evidence type="ECO:0000256" key="1">
    <source>
        <dbReference type="ARBA" id="ARBA00022602"/>
    </source>
</evidence>
<dbReference type="SUPFAM" id="SSF52507">
    <property type="entry name" value="Homo-oligomeric flavin-containing Cys decarboxylases, HFCD"/>
    <property type="match status" value="1"/>
</dbReference>
<keyword evidence="1 7" id="KW-0637">Prenyltransferase</keyword>
<dbReference type="FunFam" id="3.40.50.1950:FF:000001">
    <property type="entry name" value="Flavin prenyltransferase UbiX"/>
    <property type="match status" value="1"/>
</dbReference>
<dbReference type="Gene3D" id="3.40.50.1950">
    <property type="entry name" value="Flavin prenyltransferase-like"/>
    <property type="match status" value="1"/>
</dbReference>
<dbReference type="GO" id="GO:0106141">
    <property type="term" value="F:flavin prenyltransferase activity"/>
    <property type="evidence" value="ECO:0007669"/>
    <property type="project" value="UniProtKB-EC"/>
</dbReference>
<evidence type="ECO:0000259" key="8">
    <source>
        <dbReference type="Pfam" id="PF02441"/>
    </source>
</evidence>
<name>A0A090RY48_9VIBR</name>
<keyword evidence="4 7" id="KW-0808">Transferase</keyword>
<dbReference type="Proteomes" id="UP000029228">
    <property type="component" value="Unassembled WGS sequence"/>
</dbReference>
<dbReference type="GO" id="GO:0016831">
    <property type="term" value="F:carboxy-lyase activity"/>
    <property type="evidence" value="ECO:0007669"/>
    <property type="project" value="TreeGrafter"/>
</dbReference>
<evidence type="ECO:0000256" key="3">
    <source>
        <dbReference type="ARBA" id="ARBA00022643"/>
    </source>
</evidence>
<feature type="domain" description="Flavoprotein" evidence="8">
    <location>
        <begin position="5"/>
        <end position="166"/>
    </location>
</feature>
<dbReference type="InterPro" id="IPR036551">
    <property type="entry name" value="Flavin_trans-like"/>
</dbReference>
<dbReference type="NCBIfam" id="NF004685">
    <property type="entry name" value="PRK06029.1"/>
    <property type="match status" value="1"/>
</dbReference>
<proteinExistence type="inferred from homology"/>
<feature type="binding site" evidence="7">
    <location>
        <position position="170"/>
    </location>
    <ligand>
        <name>dimethylallyl phosphate</name>
        <dbReference type="ChEBI" id="CHEBI:88052"/>
    </ligand>
</feature>
<dbReference type="STRING" id="990268.JCM19235_3387"/>
<dbReference type="Pfam" id="PF02441">
    <property type="entry name" value="Flavoprotein"/>
    <property type="match status" value="1"/>
</dbReference>
<evidence type="ECO:0000256" key="6">
    <source>
        <dbReference type="ARBA" id="ARBA00060793"/>
    </source>
</evidence>
<dbReference type="EMBL" id="BBMR01000006">
    <property type="protein sequence ID" value="GAL20385.1"/>
    <property type="molecule type" value="Genomic_DNA"/>
</dbReference>
<protein>
    <recommendedName>
        <fullName evidence="7">Flavin prenyltransferase UbiX</fullName>
        <ecNumber evidence="7">2.5.1.129</ecNumber>
    </recommendedName>
</protein>
<evidence type="ECO:0000313" key="9">
    <source>
        <dbReference type="EMBL" id="GAL20385.1"/>
    </source>
</evidence>
<gene>
    <name evidence="7" type="primary">ubiX</name>
    <name evidence="9" type="ORF">JCM19235_3387</name>
</gene>
<reference evidence="9 10" key="1">
    <citation type="submission" date="2014-09" db="EMBL/GenBank/DDBJ databases">
        <title>Vibrio maritimus JCM 19235. (C45) whole genome shotgun sequence.</title>
        <authorList>
            <person name="Sawabe T."/>
            <person name="Meirelles P."/>
            <person name="Nakanishi M."/>
            <person name="Sayaka M."/>
            <person name="Hattori M."/>
            <person name="Ohkuma M."/>
        </authorList>
    </citation>
    <scope>NUCLEOTIDE SEQUENCE [LARGE SCALE GENOMIC DNA]</scope>
    <source>
        <strain evidence="10">JCM19235</strain>
    </source>
</reference>
<evidence type="ECO:0000313" key="10">
    <source>
        <dbReference type="Proteomes" id="UP000029228"/>
    </source>
</evidence>
<feature type="binding site" evidence="7">
    <location>
        <position position="154"/>
    </location>
    <ligand>
        <name>dimethylallyl phosphate</name>
        <dbReference type="ChEBI" id="CHEBI:88052"/>
    </ligand>
</feature>
<evidence type="ECO:0000256" key="4">
    <source>
        <dbReference type="ARBA" id="ARBA00022679"/>
    </source>
</evidence>
<keyword evidence="3 7" id="KW-0288">FMN</keyword>
<comment type="caution">
    <text evidence="7">Lacks conserved residue(s) required for the propagation of feature annotation.</text>
</comment>
<evidence type="ECO:0000256" key="5">
    <source>
        <dbReference type="ARBA" id="ARBA00050612"/>
    </source>
</evidence>
<evidence type="ECO:0000256" key="7">
    <source>
        <dbReference type="HAMAP-Rule" id="MF_01984"/>
    </source>
</evidence>
<dbReference type="EC" id="2.5.1.129" evidence="7"/>
<organism evidence="9 10">
    <name type="scientific">Vibrio maritimus</name>
    <dbReference type="NCBI Taxonomy" id="990268"/>
    <lineage>
        <taxon>Bacteria</taxon>
        <taxon>Pseudomonadati</taxon>
        <taxon>Pseudomonadota</taxon>
        <taxon>Gammaproteobacteria</taxon>
        <taxon>Vibrionales</taxon>
        <taxon>Vibrionaceae</taxon>
        <taxon>Vibrio</taxon>
    </lineage>
</organism>
<comment type="function">
    <text evidence="7">Flavin prenyltransferase that catalyzes the synthesis of the prenylated FMN cofactor (prenyl-FMN) for 4-hydroxy-3-polyprenylbenzoic acid decarboxylase UbiD. The prenyltransferase is metal-independent and links a dimethylallyl moiety from dimethylallyl monophosphate (DMAP) to the flavin N5 and C6 atoms of FMN.</text>
</comment>
<sequence>MRVQKLVVAVTGATGAPLAYKTMQLLKDMGIEIHLVVSKWAKTTIELETDISFDEFRQLASKVYSSQDQAAAISSGSFPIDGMIVVPCSMKTLASIRVGLADNLISRTADVMLKEGRKVILCVRETPLNTIHLENMLFLSKIGVHICPPMPAFYNNPESIEDILTHNAVRMLDLFGLSHENAKRWKV</sequence>
<feature type="binding site" evidence="7">
    <location>
        <position position="124"/>
    </location>
    <ligand>
        <name>FMN</name>
        <dbReference type="ChEBI" id="CHEBI:58210"/>
    </ligand>
</feature>
<comment type="catalytic activity">
    <reaction evidence="5 7">
        <text>dimethylallyl phosphate + FMNH2 = prenylated FMNH2 + phosphate</text>
        <dbReference type="Rhea" id="RHEA:37743"/>
        <dbReference type="ChEBI" id="CHEBI:43474"/>
        <dbReference type="ChEBI" id="CHEBI:57618"/>
        <dbReference type="ChEBI" id="CHEBI:87467"/>
        <dbReference type="ChEBI" id="CHEBI:88052"/>
        <dbReference type="EC" id="2.5.1.129"/>
    </reaction>
</comment>
<evidence type="ECO:0000256" key="2">
    <source>
        <dbReference type="ARBA" id="ARBA00022630"/>
    </source>
</evidence>
<dbReference type="PANTHER" id="PTHR43374">
    <property type="entry name" value="FLAVIN PRENYLTRANSFERASE"/>
    <property type="match status" value="1"/>
</dbReference>
<dbReference type="InterPro" id="IPR003382">
    <property type="entry name" value="Flavoprotein"/>
</dbReference>
<keyword evidence="2 7" id="KW-0285">Flavoprotein</keyword>
<comment type="caution">
    <text evidence="9">The sequence shown here is derived from an EMBL/GenBank/DDBJ whole genome shotgun (WGS) entry which is preliminary data.</text>
</comment>
<accession>A0A090RY48</accession>
<keyword evidence="9" id="KW-0456">Lyase</keyword>
<dbReference type="OrthoDB" id="9781577at2"/>
<feature type="binding site" evidence="7">
    <location>
        <begin position="89"/>
        <end position="92"/>
    </location>
    <ligand>
        <name>FMN</name>
        <dbReference type="ChEBI" id="CHEBI:58210"/>
    </ligand>
</feature>
<comment type="similarity">
    <text evidence="6 7">Belongs to the UbiX/PAD1 family.</text>
</comment>
<dbReference type="NCBIfam" id="TIGR00421">
    <property type="entry name" value="ubiX_pad"/>
    <property type="match status" value="1"/>
</dbReference>
<keyword evidence="10" id="KW-1185">Reference proteome</keyword>
<dbReference type="HAMAP" id="MF_01984">
    <property type="entry name" value="ubiX_pad"/>
    <property type="match status" value="1"/>
</dbReference>
<dbReference type="PANTHER" id="PTHR43374:SF1">
    <property type="entry name" value="FLAVIN PRENYLTRANSFERASE PAD1, MITOCHONDRIAL"/>
    <property type="match status" value="1"/>
</dbReference>